<proteinExistence type="inferred from homology"/>
<sequence length="296" mass="31819">MSILRYAHLDVFTHGLGGGNHLGVVAGAEGWSTEAMQHFARWNNLVETTFLLPPEDSAASYRVRIFTPGREIPFAGHPSVGSAHIALEWGLAQPVEGELVQQCAQGLLPIKLQHRDGHRQLLLKAPPATEVTGHQPLPTELQLALAGIRGGRLPPALVDGGRRWWLVECASETELRQWQPDHNAIRALAEISQSMGICAFARASEDRAGHQVAVRAFAAGAGIQEDPASGAANGVLAWYLRHAEPEGPLSHGYQVSQGREIGHDAALQVVIADDGIWVGGATRTVIEGQLHWPLPA</sequence>
<evidence type="ECO:0000256" key="1">
    <source>
        <dbReference type="ARBA" id="ARBA00008270"/>
    </source>
</evidence>
<name>H8L3Y2_FRAAD</name>
<dbReference type="PIRSF" id="PIRSF016184">
    <property type="entry name" value="PhzC_PhzF"/>
    <property type="match status" value="1"/>
</dbReference>
<dbReference type="Proteomes" id="UP000005234">
    <property type="component" value="Chromosome"/>
</dbReference>
<dbReference type="SUPFAM" id="SSF54506">
    <property type="entry name" value="Diaminopimelate epimerase-like"/>
    <property type="match status" value="1"/>
</dbReference>
<dbReference type="eggNOG" id="COG0384">
    <property type="taxonomic scope" value="Bacteria"/>
</dbReference>
<protein>
    <submittedName>
        <fullName evidence="3">Phenazine biosynthesis protein PhzF family</fullName>
    </submittedName>
</protein>
<evidence type="ECO:0000313" key="3">
    <source>
        <dbReference type="EMBL" id="AFC85576.1"/>
    </source>
</evidence>
<keyword evidence="4" id="KW-1185">Reference proteome</keyword>
<organism evidence="3 4">
    <name type="scientific">Frateuria aurantia (strain ATCC 33424 / DSM 6220 / KCTC 2777 / LMG 1558 / NBRC 3245 / NCIMB 13370)</name>
    <name type="common">Acetobacter aurantius</name>
    <dbReference type="NCBI Taxonomy" id="767434"/>
    <lineage>
        <taxon>Bacteria</taxon>
        <taxon>Pseudomonadati</taxon>
        <taxon>Pseudomonadota</taxon>
        <taxon>Gammaproteobacteria</taxon>
        <taxon>Lysobacterales</taxon>
        <taxon>Rhodanobacteraceae</taxon>
        <taxon>Frateuria</taxon>
    </lineage>
</organism>
<evidence type="ECO:0000313" key="4">
    <source>
        <dbReference type="Proteomes" id="UP000005234"/>
    </source>
</evidence>
<gene>
    <name evidence="3" type="ordered locus">Fraau_1116</name>
</gene>
<dbReference type="Gene3D" id="3.10.310.10">
    <property type="entry name" value="Diaminopimelate Epimerase, Chain A, domain 1"/>
    <property type="match status" value="2"/>
</dbReference>
<dbReference type="EMBL" id="CP003350">
    <property type="protein sequence ID" value="AFC85576.1"/>
    <property type="molecule type" value="Genomic_DNA"/>
</dbReference>
<dbReference type="GO" id="GO:0005737">
    <property type="term" value="C:cytoplasm"/>
    <property type="evidence" value="ECO:0007669"/>
    <property type="project" value="TreeGrafter"/>
</dbReference>
<dbReference type="NCBIfam" id="TIGR00654">
    <property type="entry name" value="PhzF_family"/>
    <property type="match status" value="1"/>
</dbReference>
<dbReference type="GO" id="GO:0016853">
    <property type="term" value="F:isomerase activity"/>
    <property type="evidence" value="ECO:0007669"/>
    <property type="project" value="TreeGrafter"/>
</dbReference>
<comment type="similarity">
    <text evidence="1">Belongs to the PhzF family.</text>
</comment>
<dbReference type="KEGG" id="fau:Fraau_1116"/>
<dbReference type="Pfam" id="PF02567">
    <property type="entry name" value="PhzC-PhzF"/>
    <property type="match status" value="1"/>
</dbReference>
<dbReference type="STRING" id="767434.Fraau_1116"/>
<dbReference type="HOGENOM" id="CLU_048756_0_0_6"/>
<reference evidence="3" key="1">
    <citation type="submission" date="2012-02" db="EMBL/GenBank/DDBJ databases">
        <title>The complete genome of Frateuria aurantia DSM 6220.</title>
        <authorList>
            <consortium name="US DOE Joint Genome Institute (JGI-PGF)"/>
            <person name="Lucas S."/>
            <person name="Copeland A."/>
            <person name="Lapidus A."/>
            <person name="Glavina del Rio T."/>
            <person name="Dalin E."/>
            <person name="Tice H."/>
            <person name="Bruce D."/>
            <person name="Goodwin L."/>
            <person name="Pitluck S."/>
            <person name="Peters L."/>
            <person name="Ovchinnikova G."/>
            <person name="Teshima H."/>
            <person name="Kyrpides N."/>
            <person name="Mavromatis K."/>
            <person name="Ivanova N."/>
            <person name="Brettin T."/>
            <person name="Detter J.C."/>
            <person name="Han C."/>
            <person name="Larimer F."/>
            <person name="Land M."/>
            <person name="Hauser L."/>
            <person name="Markowitz V."/>
            <person name="Cheng J.-F."/>
            <person name="Hugenholtz P."/>
            <person name="Woyke T."/>
            <person name="Wu D."/>
            <person name="Brambilla E."/>
            <person name="Klenk H.-P."/>
            <person name="Eisen J.A."/>
        </authorList>
    </citation>
    <scope>NUCLEOTIDE SEQUENCE</scope>
    <source>
        <strain evidence="3">DSM 6220</strain>
    </source>
</reference>
<dbReference type="PANTHER" id="PTHR13774">
    <property type="entry name" value="PHENAZINE BIOSYNTHESIS PROTEIN"/>
    <property type="match status" value="1"/>
</dbReference>
<dbReference type="PANTHER" id="PTHR13774:SF32">
    <property type="entry name" value="ANTISENSE-ENHANCING SEQUENCE 1"/>
    <property type="match status" value="1"/>
</dbReference>
<feature type="active site" evidence="2">
    <location>
        <position position="47"/>
    </location>
</feature>
<dbReference type="AlphaFoldDB" id="H8L3Y2"/>
<evidence type="ECO:0000256" key="2">
    <source>
        <dbReference type="PIRSR" id="PIRSR016184-1"/>
    </source>
</evidence>
<accession>H8L3Y2</accession>
<dbReference type="InterPro" id="IPR003719">
    <property type="entry name" value="Phenazine_PhzF-like"/>
</dbReference>
<dbReference type="OrthoDB" id="9788221at2"/>
<dbReference type="RefSeq" id="WP_014402582.1">
    <property type="nucleotide sequence ID" value="NC_017033.1"/>
</dbReference>